<keyword evidence="2" id="KW-1185">Reference proteome</keyword>
<proteinExistence type="predicted"/>
<dbReference type="AlphaFoldDB" id="A0A1C5GNC7"/>
<dbReference type="InterPro" id="IPR023393">
    <property type="entry name" value="START-like_dom_sf"/>
</dbReference>
<protein>
    <submittedName>
        <fullName evidence="1">Polyketide cyclase / dehydrase and lipid transport</fullName>
    </submittedName>
</protein>
<organism evidence="1 2">
    <name type="scientific">Micromonospora siamensis</name>
    <dbReference type="NCBI Taxonomy" id="299152"/>
    <lineage>
        <taxon>Bacteria</taxon>
        <taxon>Bacillati</taxon>
        <taxon>Actinomycetota</taxon>
        <taxon>Actinomycetes</taxon>
        <taxon>Micromonosporales</taxon>
        <taxon>Micromonosporaceae</taxon>
        <taxon>Micromonospora</taxon>
    </lineage>
</organism>
<dbReference type="RefSeq" id="WP_088968742.1">
    <property type="nucleotide sequence ID" value="NZ_JBHLYF010000045.1"/>
</dbReference>
<name>A0A1C5GNC7_9ACTN</name>
<accession>A0A1C5GNC7</accession>
<dbReference type="Gene3D" id="3.30.530.20">
    <property type="match status" value="1"/>
</dbReference>
<dbReference type="SUPFAM" id="SSF55961">
    <property type="entry name" value="Bet v1-like"/>
    <property type="match status" value="1"/>
</dbReference>
<gene>
    <name evidence="1" type="ORF">GA0074704_0200</name>
</gene>
<evidence type="ECO:0000313" key="2">
    <source>
        <dbReference type="Proteomes" id="UP000198210"/>
    </source>
</evidence>
<dbReference type="Pfam" id="PF10604">
    <property type="entry name" value="Polyketide_cyc2"/>
    <property type="match status" value="1"/>
</dbReference>
<dbReference type="EMBL" id="LT607751">
    <property type="protein sequence ID" value="SCG35275.1"/>
    <property type="molecule type" value="Genomic_DNA"/>
</dbReference>
<dbReference type="Proteomes" id="UP000198210">
    <property type="component" value="Chromosome I"/>
</dbReference>
<dbReference type="InterPro" id="IPR019587">
    <property type="entry name" value="Polyketide_cyclase/dehydratase"/>
</dbReference>
<evidence type="ECO:0000313" key="1">
    <source>
        <dbReference type="EMBL" id="SCG35275.1"/>
    </source>
</evidence>
<sequence length="160" mass="17256">MSTVAVTEFIDASTADVWRLLTDLAARPGWLSTADQVEALTPGPFGPGTSWRECRERPDGELLVEEFLVVEAVPPHRLVLSSAGVGVDYRITWTLRSVERRRRARTAVTVEQEAEVTAAYGRLVTFLLGGLAARAVESALRRDLADLARALPSTGAPAAA</sequence>
<reference evidence="1 2" key="1">
    <citation type="submission" date="2016-06" db="EMBL/GenBank/DDBJ databases">
        <authorList>
            <person name="Kjaerup R.B."/>
            <person name="Dalgaard T.S."/>
            <person name="Juul-Madsen H.R."/>
        </authorList>
    </citation>
    <scope>NUCLEOTIDE SEQUENCE [LARGE SCALE GENOMIC DNA]</scope>
    <source>
        <strain evidence="1 2">DSM 45097</strain>
    </source>
</reference>